<organism evidence="1 2">
    <name type="scientific">Hyaloscypha hepaticicola</name>
    <dbReference type="NCBI Taxonomy" id="2082293"/>
    <lineage>
        <taxon>Eukaryota</taxon>
        <taxon>Fungi</taxon>
        <taxon>Dikarya</taxon>
        <taxon>Ascomycota</taxon>
        <taxon>Pezizomycotina</taxon>
        <taxon>Leotiomycetes</taxon>
        <taxon>Helotiales</taxon>
        <taxon>Hyaloscyphaceae</taxon>
        <taxon>Hyaloscypha</taxon>
    </lineage>
</organism>
<keyword evidence="2" id="KW-1185">Reference proteome</keyword>
<dbReference type="Proteomes" id="UP000235672">
    <property type="component" value="Unassembled WGS sequence"/>
</dbReference>
<dbReference type="STRING" id="1745343.A0A2J6QIF1"/>
<feature type="non-terminal residue" evidence="1">
    <location>
        <position position="1"/>
    </location>
</feature>
<evidence type="ECO:0000313" key="1">
    <source>
        <dbReference type="EMBL" id="PMD26039.1"/>
    </source>
</evidence>
<gene>
    <name evidence="1" type="ORF">NA56DRAFT_525836</name>
</gene>
<feature type="non-terminal residue" evidence="1">
    <location>
        <position position="162"/>
    </location>
</feature>
<reference evidence="1 2" key="1">
    <citation type="submission" date="2016-05" db="EMBL/GenBank/DDBJ databases">
        <title>A degradative enzymes factory behind the ericoid mycorrhizal symbiosis.</title>
        <authorList>
            <consortium name="DOE Joint Genome Institute"/>
            <person name="Martino E."/>
            <person name="Morin E."/>
            <person name="Grelet G."/>
            <person name="Kuo A."/>
            <person name="Kohler A."/>
            <person name="Daghino S."/>
            <person name="Barry K."/>
            <person name="Choi C."/>
            <person name="Cichocki N."/>
            <person name="Clum A."/>
            <person name="Copeland A."/>
            <person name="Hainaut M."/>
            <person name="Haridas S."/>
            <person name="Labutti K."/>
            <person name="Lindquist E."/>
            <person name="Lipzen A."/>
            <person name="Khouja H.-R."/>
            <person name="Murat C."/>
            <person name="Ohm R."/>
            <person name="Olson A."/>
            <person name="Spatafora J."/>
            <person name="Veneault-Fourrey C."/>
            <person name="Henrissat B."/>
            <person name="Grigoriev I."/>
            <person name="Martin F."/>
            <person name="Perotto S."/>
        </authorList>
    </citation>
    <scope>NUCLEOTIDE SEQUENCE [LARGE SCALE GENOMIC DNA]</scope>
    <source>
        <strain evidence="1 2">UAMH 7357</strain>
    </source>
</reference>
<dbReference type="EMBL" id="KZ613469">
    <property type="protein sequence ID" value="PMD26039.1"/>
    <property type="molecule type" value="Genomic_DNA"/>
</dbReference>
<protein>
    <submittedName>
        <fullName evidence="1">Uncharacterized protein</fullName>
    </submittedName>
</protein>
<dbReference type="AlphaFoldDB" id="A0A2J6QIF1"/>
<sequence>DMPAEVPDPLERIVPRQWGGSNIVCWPRVGGIIVVQDFSNVELDYIGFSSGDQGLERYPEQDKEDELCRQLRRIGGKWWPSYFEYVWATEMQMWYMSATKKEALLLGWPSTGGVWVVRLGNRTVSWEGSNLTKLASTMNERCEVLKQNGATFYKDPNDCEYV</sequence>
<name>A0A2J6QIF1_9HELO</name>
<accession>A0A2J6QIF1</accession>
<dbReference type="OrthoDB" id="4487429at2759"/>
<evidence type="ECO:0000313" key="2">
    <source>
        <dbReference type="Proteomes" id="UP000235672"/>
    </source>
</evidence>
<proteinExistence type="predicted"/>